<evidence type="ECO:0008006" key="3">
    <source>
        <dbReference type="Google" id="ProtNLM"/>
    </source>
</evidence>
<proteinExistence type="predicted"/>
<accession>A0ABU8HAT7</accession>
<evidence type="ECO:0000313" key="2">
    <source>
        <dbReference type="Proteomes" id="UP001312865"/>
    </source>
</evidence>
<gene>
    <name evidence="1" type="ORF">WAK64_05080</name>
</gene>
<evidence type="ECO:0000313" key="1">
    <source>
        <dbReference type="EMBL" id="MEI5906426.1"/>
    </source>
</evidence>
<dbReference type="RefSeq" id="WP_336585859.1">
    <property type="nucleotide sequence ID" value="NZ_JBBAXC010000003.1"/>
</dbReference>
<comment type="caution">
    <text evidence="1">The sequence shown here is derived from an EMBL/GenBank/DDBJ whole genome shotgun (WGS) entry which is preliminary data.</text>
</comment>
<sequence>MNIEIMPTKEQMKSWINKYVPDKDFFFVDESGLSNLKGHLSDVLVIPKEEFFNRSSYKQIDLANSYMYWNISSKAKFVIVANPSWITNLSEQKAREIFEMQFTMGRGLIFPLGDFPQINIIPKDYIVSEKDEEYVVIQQDMWKAMHYAIKEDLLLTYAKLWDDWTCCEIPKQTPLHIRNYTNKFTTLSGSNCLAATLFAVTEQDWILDEWVHQETFKFALESAGYVLLNNDELSNGDVIAWVDSDNVIQHASYHISNNFFFNKNGQTFFNPWTVTHYNQLSKRWQKYNMVIYRKR</sequence>
<organism evidence="1 2">
    <name type="scientific">Bacillus spongiae</name>
    <dbReference type="NCBI Taxonomy" id="2683610"/>
    <lineage>
        <taxon>Bacteria</taxon>
        <taxon>Bacillati</taxon>
        <taxon>Bacillota</taxon>
        <taxon>Bacilli</taxon>
        <taxon>Bacillales</taxon>
        <taxon>Bacillaceae</taxon>
        <taxon>Bacillus</taxon>
    </lineage>
</organism>
<name>A0ABU8HAT7_9BACI</name>
<dbReference type="EMBL" id="JBBAXC010000003">
    <property type="protein sequence ID" value="MEI5906426.1"/>
    <property type="molecule type" value="Genomic_DNA"/>
</dbReference>
<reference evidence="1 2" key="1">
    <citation type="journal article" date="2018" name="J. Microbiol.">
        <title>Bacillus spongiae sp. nov., isolated from sponge of Jeju Island.</title>
        <authorList>
            <person name="Lee G.E."/>
            <person name="Im W.T."/>
            <person name="Park J.S."/>
        </authorList>
    </citation>
    <scope>NUCLEOTIDE SEQUENCE [LARGE SCALE GENOMIC DNA]</scope>
    <source>
        <strain evidence="1 2">135PIL107-10</strain>
    </source>
</reference>
<dbReference type="Proteomes" id="UP001312865">
    <property type="component" value="Unassembled WGS sequence"/>
</dbReference>
<protein>
    <recommendedName>
        <fullName evidence="3">NlpC/P60 domain-containing protein</fullName>
    </recommendedName>
</protein>
<keyword evidence="2" id="KW-1185">Reference proteome</keyword>